<evidence type="ECO:0000313" key="2">
    <source>
        <dbReference type="EMBL" id="SDR55552.1"/>
    </source>
</evidence>
<sequence>MQSEVTTQPGLPEAKKFARRTDEVEGMSGLRKRWIALLGIGTISLSLLFVWGFLHLILALIFTKSVVVH</sequence>
<gene>
    <name evidence="2" type="ORF">SAMN05445850_6102</name>
</gene>
<proteinExistence type="predicted"/>
<keyword evidence="1" id="KW-1133">Transmembrane helix</keyword>
<reference evidence="3" key="1">
    <citation type="submission" date="2016-10" db="EMBL/GenBank/DDBJ databases">
        <authorList>
            <person name="Varghese N."/>
            <person name="Submissions S."/>
        </authorList>
    </citation>
    <scope>NUCLEOTIDE SEQUENCE [LARGE SCALE GENOMIC DNA]</scope>
    <source>
        <strain evidence="3">DUS833</strain>
    </source>
</reference>
<protein>
    <submittedName>
        <fullName evidence="2">Uncharacterized protein</fullName>
    </submittedName>
</protein>
<dbReference type="STRING" id="157910.SAMN05445850_6102"/>
<name>A0A1H1K0G0_9BURK</name>
<dbReference type="RefSeq" id="WP_143037268.1">
    <property type="nucleotide sequence ID" value="NZ_FNKX01000002.1"/>
</dbReference>
<keyword evidence="1" id="KW-0472">Membrane</keyword>
<evidence type="ECO:0000313" key="3">
    <source>
        <dbReference type="Proteomes" id="UP000199365"/>
    </source>
</evidence>
<dbReference type="AlphaFoldDB" id="A0A1H1K0G0"/>
<keyword evidence="3" id="KW-1185">Reference proteome</keyword>
<dbReference type="Proteomes" id="UP000199365">
    <property type="component" value="Unassembled WGS sequence"/>
</dbReference>
<accession>A0A1H1K0G0</accession>
<organism evidence="2 3">
    <name type="scientific">Paraburkholderia tuberum</name>
    <dbReference type="NCBI Taxonomy" id="157910"/>
    <lineage>
        <taxon>Bacteria</taxon>
        <taxon>Pseudomonadati</taxon>
        <taxon>Pseudomonadota</taxon>
        <taxon>Betaproteobacteria</taxon>
        <taxon>Burkholderiales</taxon>
        <taxon>Burkholderiaceae</taxon>
        <taxon>Paraburkholderia</taxon>
    </lineage>
</organism>
<keyword evidence="1" id="KW-0812">Transmembrane</keyword>
<feature type="transmembrane region" description="Helical" evidence="1">
    <location>
        <begin position="34"/>
        <end position="62"/>
    </location>
</feature>
<evidence type="ECO:0000256" key="1">
    <source>
        <dbReference type="SAM" id="Phobius"/>
    </source>
</evidence>
<dbReference type="EMBL" id="FNKX01000002">
    <property type="protein sequence ID" value="SDR55552.1"/>
    <property type="molecule type" value="Genomic_DNA"/>
</dbReference>